<sequence length="157" mass="17648">MEPQRTPKASDGPVADKVHKLVRANVDSAHGFREAAKLVKDSDLTSWFSSLADQRSASAQELRQWLGDRTDADDRGSVAATTHRLWMDLRARLSGGDAYPILVEIQRGEGFIKEAYELVLRLINDEPLKTQLQRQYEEISVTDDKLFQLVQTHASQG</sequence>
<comment type="caution">
    <text evidence="2">The sequence shown here is derived from an EMBL/GenBank/DDBJ whole genome shotgun (WGS) entry which is preliminary data.</text>
</comment>
<accession>A0A5M6D542</accession>
<protein>
    <submittedName>
        <fullName evidence="2">PA2169 family four-helix-bundle protein</fullName>
    </submittedName>
</protein>
<dbReference type="InterPro" id="IPR016920">
    <property type="entry name" value="UCP029477"/>
</dbReference>
<dbReference type="InterPro" id="IPR012347">
    <property type="entry name" value="Ferritin-like"/>
</dbReference>
<feature type="domain" description="DUF2383" evidence="1">
    <location>
        <begin position="15"/>
        <end position="121"/>
    </location>
</feature>
<dbReference type="InterPro" id="IPR019052">
    <property type="entry name" value="DUF2383"/>
</dbReference>
<dbReference type="Proteomes" id="UP000324479">
    <property type="component" value="Unassembled WGS sequence"/>
</dbReference>
<dbReference type="InterPro" id="IPR011971">
    <property type="entry name" value="CHP02284"/>
</dbReference>
<evidence type="ECO:0000259" key="1">
    <source>
        <dbReference type="Pfam" id="PF09537"/>
    </source>
</evidence>
<reference evidence="2 3" key="1">
    <citation type="submission" date="2019-08" db="EMBL/GenBank/DDBJ databases">
        <authorList>
            <person name="Dhanesh K."/>
            <person name="Kumar G."/>
            <person name="Sasikala C."/>
            <person name="Venkata Ramana C."/>
        </authorList>
    </citation>
    <scope>NUCLEOTIDE SEQUENCE [LARGE SCALE GENOMIC DNA]</scope>
    <source>
        <strain evidence="2 3">JC645</strain>
    </source>
</reference>
<dbReference type="Gene3D" id="1.20.1260.10">
    <property type="match status" value="1"/>
</dbReference>
<organism evidence="2 3">
    <name type="scientific">Roseiconus nitratireducens</name>
    <dbReference type="NCBI Taxonomy" id="2605748"/>
    <lineage>
        <taxon>Bacteria</taxon>
        <taxon>Pseudomonadati</taxon>
        <taxon>Planctomycetota</taxon>
        <taxon>Planctomycetia</taxon>
        <taxon>Pirellulales</taxon>
        <taxon>Pirellulaceae</taxon>
        <taxon>Roseiconus</taxon>
    </lineage>
</organism>
<gene>
    <name evidence="2" type="ORF">FYK55_13980</name>
</gene>
<dbReference type="PIRSF" id="PIRSF029477">
    <property type="entry name" value="UCP029477"/>
    <property type="match status" value="1"/>
</dbReference>
<keyword evidence="3" id="KW-1185">Reference proteome</keyword>
<proteinExistence type="predicted"/>
<name>A0A5M6D542_9BACT</name>
<evidence type="ECO:0000313" key="2">
    <source>
        <dbReference type="EMBL" id="KAA5542638.1"/>
    </source>
</evidence>
<dbReference type="Pfam" id="PF09537">
    <property type="entry name" value="DUF2383"/>
    <property type="match status" value="1"/>
</dbReference>
<dbReference type="NCBIfam" id="TIGR02284">
    <property type="entry name" value="PA2169 family four-helix-bundle protein"/>
    <property type="match status" value="1"/>
</dbReference>
<dbReference type="AlphaFoldDB" id="A0A5M6D542"/>
<dbReference type="EMBL" id="VWOX01000007">
    <property type="protein sequence ID" value="KAA5542638.1"/>
    <property type="molecule type" value="Genomic_DNA"/>
</dbReference>
<evidence type="ECO:0000313" key="3">
    <source>
        <dbReference type="Proteomes" id="UP000324479"/>
    </source>
</evidence>
<dbReference type="RefSeq" id="WP_150077055.1">
    <property type="nucleotide sequence ID" value="NZ_VWOX01000007.1"/>
</dbReference>